<evidence type="ECO:0000313" key="3">
    <source>
        <dbReference type="Proteomes" id="UP000038040"/>
    </source>
</evidence>
<evidence type="ECO:0000256" key="1">
    <source>
        <dbReference type="SAM" id="Coils"/>
    </source>
</evidence>
<dbReference type="AlphaFoldDB" id="A0A0N4US10"/>
<dbReference type="WBParaSite" id="DME_0001084201-mRNA-1">
    <property type="protein sequence ID" value="DME_0001084201-mRNA-1"/>
    <property type="gene ID" value="DME_0001084201"/>
</dbReference>
<reference evidence="4" key="1">
    <citation type="submission" date="2017-02" db="UniProtKB">
        <authorList>
            <consortium name="WormBaseParasite"/>
        </authorList>
    </citation>
    <scope>IDENTIFICATION</scope>
</reference>
<keyword evidence="1" id="KW-0175">Coiled coil</keyword>
<proteinExistence type="predicted"/>
<evidence type="ECO:0000256" key="2">
    <source>
        <dbReference type="SAM" id="MobiDB-lite"/>
    </source>
</evidence>
<feature type="region of interest" description="Disordered" evidence="2">
    <location>
        <begin position="250"/>
        <end position="270"/>
    </location>
</feature>
<evidence type="ECO:0000313" key="4">
    <source>
        <dbReference type="WBParaSite" id="DME_0001084201-mRNA-1"/>
    </source>
</evidence>
<feature type="region of interest" description="Disordered" evidence="2">
    <location>
        <begin position="389"/>
        <end position="417"/>
    </location>
</feature>
<protein>
    <submittedName>
        <fullName evidence="4">Uncharacterized protein</fullName>
    </submittedName>
</protein>
<name>A0A0N4US10_DRAME</name>
<accession>A0A0N4US10</accession>
<feature type="compositionally biased region" description="Polar residues" evidence="2">
    <location>
        <begin position="401"/>
        <end position="417"/>
    </location>
</feature>
<dbReference type="Proteomes" id="UP000038040">
    <property type="component" value="Unplaced"/>
</dbReference>
<sequence length="463" mass="53609">LVELGGAKQEQEIIEKINELRFDINQSLSSLSLALGISTNIKTSEENMNNIVISSEGTTISSKDEILQENACKKNYEIAAEQGKIELQNIKKCLFEKELLQCKETLKNFEDEKIRFIEEISLLKELNEKQKCHLQSINEELVQRDKELQSYKTKIDAFETETSNLNITLRRILFDLPRGFIDPEKIGYIFDVNTSSASVLHKQISIVVSLFANFEQVIYRLLDIIKRSEDKFNAKCDLLNQKWETENEVTNRGTAESAKAERSQSSSKQVQTEMDDKCITLFKKQRDLIILLNSANEENSKKLEKQNRYLSIYYLFIVNLFKFVNKWAGHNIVNTKNIFSKADLKCVFQRLIQIRNLYEGKITEMTLLINKNNGLLEKVVAEQKNIKSNLPDQSNCDHNKSPNFNDNSLSENNKEPSSTFSVKNFGKMCEKAKFIVQLLEKMEQSREFKVETNFNFEKFCLFA</sequence>
<feature type="coiled-coil region" evidence="1">
    <location>
        <begin position="106"/>
        <end position="154"/>
    </location>
</feature>
<organism evidence="3 4">
    <name type="scientific">Dracunculus medinensis</name>
    <name type="common">Guinea worm</name>
    <dbReference type="NCBI Taxonomy" id="318479"/>
    <lineage>
        <taxon>Eukaryota</taxon>
        <taxon>Metazoa</taxon>
        <taxon>Ecdysozoa</taxon>
        <taxon>Nematoda</taxon>
        <taxon>Chromadorea</taxon>
        <taxon>Rhabditida</taxon>
        <taxon>Spirurina</taxon>
        <taxon>Dracunculoidea</taxon>
        <taxon>Dracunculidae</taxon>
        <taxon>Dracunculus</taxon>
    </lineage>
</organism>